<evidence type="ECO:0000256" key="5">
    <source>
        <dbReference type="ARBA" id="ARBA00022898"/>
    </source>
</evidence>
<accession>A0A7R8ZJC5</accession>
<protein>
    <recommendedName>
        <fullName evidence="3">serine C-palmitoyltransferase</fullName>
        <ecNumber evidence="3">2.3.1.50</ecNumber>
    </recommendedName>
</protein>
<dbReference type="PROSITE" id="PS00599">
    <property type="entry name" value="AA_TRANSFER_CLASS_2"/>
    <property type="match status" value="1"/>
</dbReference>
<comment type="similarity">
    <text evidence="2 8">Belongs to the class-II pyridoxal-phosphate-dependent aminotransferase family.</text>
</comment>
<dbReference type="InterPro" id="IPR004839">
    <property type="entry name" value="Aminotransferase_I/II_large"/>
</dbReference>
<dbReference type="Gene3D" id="3.90.1150.10">
    <property type="entry name" value="Aspartate Aminotransferase, domain 1"/>
    <property type="match status" value="1"/>
</dbReference>
<evidence type="ECO:0000313" key="10">
    <source>
        <dbReference type="EMBL" id="CAD7226747.1"/>
    </source>
</evidence>
<evidence type="ECO:0000256" key="1">
    <source>
        <dbReference type="ARBA" id="ARBA00001933"/>
    </source>
</evidence>
<evidence type="ECO:0000259" key="9">
    <source>
        <dbReference type="Pfam" id="PF00155"/>
    </source>
</evidence>
<dbReference type="EMBL" id="OB660919">
    <property type="protein sequence ID" value="CAD7226747.1"/>
    <property type="molecule type" value="Genomic_DNA"/>
</dbReference>
<dbReference type="Gene3D" id="3.40.640.10">
    <property type="entry name" value="Type I PLP-dependent aspartate aminotransferase-like (Major domain)"/>
    <property type="match status" value="1"/>
</dbReference>
<dbReference type="InterPro" id="IPR015421">
    <property type="entry name" value="PyrdxlP-dep_Trfase_major"/>
</dbReference>
<evidence type="ECO:0000256" key="3">
    <source>
        <dbReference type="ARBA" id="ARBA00013220"/>
    </source>
</evidence>
<evidence type="ECO:0000256" key="4">
    <source>
        <dbReference type="ARBA" id="ARBA00022679"/>
    </source>
</evidence>
<dbReference type="GO" id="GO:0004758">
    <property type="term" value="F:serine C-palmitoyltransferase activity"/>
    <property type="evidence" value="ECO:0007669"/>
    <property type="project" value="UniProtKB-EC"/>
</dbReference>
<evidence type="ECO:0000256" key="2">
    <source>
        <dbReference type="ARBA" id="ARBA00008392"/>
    </source>
</evidence>
<keyword evidence="5 8" id="KW-0663">Pyridoxal phosphate</keyword>
<dbReference type="InterPro" id="IPR001917">
    <property type="entry name" value="Aminotrans_II_pyridoxalP_BS"/>
</dbReference>
<comment type="cofactor">
    <cofactor evidence="1 8">
        <name>pyridoxal 5'-phosphate</name>
        <dbReference type="ChEBI" id="CHEBI:597326"/>
    </cofactor>
</comment>
<organism evidence="10">
    <name type="scientific">Cyprideis torosa</name>
    <dbReference type="NCBI Taxonomy" id="163714"/>
    <lineage>
        <taxon>Eukaryota</taxon>
        <taxon>Metazoa</taxon>
        <taxon>Ecdysozoa</taxon>
        <taxon>Arthropoda</taxon>
        <taxon>Crustacea</taxon>
        <taxon>Oligostraca</taxon>
        <taxon>Ostracoda</taxon>
        <taxon>Podocopa</taxon>
        <taxon>Podocopida</taxon>
        <taxon>Cytherocopina</taxon>
        <taxon>Cytheroidea</taxon>
        <taxon>Cytherideidae</taxon>
        <taxon>Cyprideis</taxon>
    </lineage>
</organism>
<dbReference type="PANTHER" id="PTHR13693">
    <property type="entry name" value="CLASS II AMINOTRANSFERASE/8-AMINO-7-OXONONANOATE SYNTHASE"/>
    <property type="match status" value="1"/>
</dbReference>
<keyword evidence="4" id="KW-0808">Transferase</keyword>
<dbReference type="GO" id="GO:0046513">
    <property type="term" value="P:ceramide biosynthetic process"/>
    <property type="evidence" value="ECO:0007669"/>
    <property type="project" value="TreeGrafter"/>
</dbReference>
<gene>
    <name evidence="10" type="ORF">CTOB1V02_LOCUS4662</name>
</gene>
<dbReference type="GO" id="GO:0046512">
    <property type="term" value="P:sphingosine biosynthetic process"/>
    <property type="evidence" value="ECO:0007669"/>
    <property type="project" value="TreeGrafter"/>
</dbReference>
<dbReference type="InterPro" id="IPR050087">
    <property type="entry name" value="AON_synthase_class-II"/>
</dbReference>
<reference evidence="10" key="1">
    <citation type="submission" date="2020-11" db="EMBL/GenBank/DDBJ databases">
        <authorList>
            <person name="Tran Van P."/>
        </authorList>
    </citation>
    <scope>NUCLEOTIDE SEQUENCE</scope>
</reference>
<evidence type="ECO:0000256" key="7">
    <source>
        <dbReference type="ARBA" id="ARBA00048528"/>
    </source>
</evidence>
<dbReference type="Pfam" id="PF00155">
    <property type="entry name" value="Aminotran_1_2"/>
    <property type="match status" value="1"/>
</dbReference>
<dbReference type="InterPro" id="IPR015424">
    <property type="entry name" value="PyrdxlP-dep_Trfase"/>
</dbReference>
<proteinExistence type="inferred from homology"/>
<comment type="catalytic activity">
    <reaction evidence="7">
        <text>L-serine + hexadecanoyl-CoA + H(+) = 3-oxosphinganine + CO2 + CoA</text>
        <dbReference type="Rhea" id="RHEA:14761"/>
        <dbReference type="ChEBI" id="CHEBI:15378"/>
        <dbReference type="ChEBI" id="CHEBI:16526"/>
        <dbReference type="ChEBI" id="CHEBI:33384"/>
        <dbReference type="ChEBI" id="CHEBI:57287"/>
        <dbReference type="ChEBI" id="CHEBI:57379"/>
        <dbReference type="ChEBI" id="CHEBI:58299"/>
        <dbReference type="EC" id="2.3.1.50"/>
    </reaction>
</comment>
<dbReference type="PANTHER" id="PTHR13693:SF3">
    <property type="entry name" value="LD36009P"/>
    <property type="match status" value="1"/>
</dbReference>
<evidence type="ECO:0000256" key="8">
    <source>
        <dbReference type="RuleBase" id="RU003693"/>
    </source>
</evidence>
<dbReference type="GO" id="GO:0030170">
    <property type="term" value="F:pyridoxal phosphate binding"/>
    <property type="evidence" value="ECO:0007669"/>
    <property type="project" value="InterPro"/>
</dbReference>
<dbReference type="OrthoDB" id="65434at2759"/>
<dbReference type="EC" id="2.3.1.50" evidence="3"/>
<dbReference type="AlphaFoldDB" id="A0A7R8ZJC5"/>
<feature type="domain" description="Aminotransferase class I/classII large" evidence="9">
    <location>
        <begin position="125"/>
        <end position="484"/>
    </location>
</feature>
<dbReference type="InterPro" id="IPR015422">
    <property type="entry name" value="PyrdxlP-dep_Trfase_small"/>
</dbReference>
<dbReference type="GO" id="GO:0016020">
    <property type="term" value="C:membrane"/>
    <property type="evidence" value="ECO:0007669"/>
    <property type="project" value="GOC"/>
</dbReference>
<keyword evidence="6" id="KW-0012">Acyltransferase</keyword>
<sequence length="513" mass="57395">MAISDSGGLEESKDSRESILPAPSSKEAFIEYITCSMVLIFSLIRDALLYLGILRSREPVDPRKEEGYVKLYRGFQPFFTRNGYRRLRDCWNRPIVGVPDAYVTLKDRETYDNGISFQFTGTTKRCINMGSYNYLGFSENQGLCHETSKKSIQKYGVGMTSFRRELGDTLQLLELEDLVAEYIGTEAAMTFGMGFATNSLNIPGLLKKGDLVISDQCNHASLVLGMRLSGCAVNIFKHNDMKDLEKVLRNAIVFGDPRTRRPWKRIIIVVEGIYSMEGSIVKLPEIMRLKKKYKAYLYVDEAHSIGAIGTSGKGVVDYFGLDVRDVDIMMGTFTKSFGAAGGYIAGSKALIDHLKTVSHGWYYATSMSPPVAQQIISAIRIILGKDLPGEGQRRIAQLLSNSRYLRQHLKRNGFPIIGDEDSPVVPLMFHTFHGPPTFSRKMRELGIATVIVGFPATKLFEQRARFCCSASHTKEMLDHTIDAIIQTADFVGMRRSKTLEPVPDVIDGNVHET</sequence>
<dbReference type="CDD" id="cd06454">
    <property type="entry name" value="KBL_like"/>
    <property type="match status" value="1"/>
</dbReference>
<name>A0A7R8ZJC5_9CRUS</name>
<dbReference type="SUPFAM" id="SSF53383">
    <property type="entry name" value="PLP-dependent transferases"/>
    <property type="match status" value="1"/>
</dbReference>
<evidence type="ECO:0000256" key="6">
    <source>
        <dbReference type="ARBA" id="ARBA00023315"/>
    </source>
</evidence>
<dbReference type="GO" id="GO:0017059">
    <property type="term" value="C:serine palmitoyltransferase complex"/>
    <property type="evidence" value="ECO:0007669"/>
    <property type="project" value="TreeGrafter"/>
</dbReference>